<accession>A0A2H4JF39</accession>
<sequence length="114" mass="12813">MINTVYETLKPLGIPIEWQTRPKIGDCGHAVSFHFFGEGGLLYGDGEEEYEGGTCQIDIFSTTDYSALAKQIKKLMKEKGFVPDSMQADTIEDIGAMKLYHKVMTFSYIESEVM</sequence>
<proteinExistence type="predicted"/>
<evidence type="ECO:0000313" key="1">
    <source>
        <dbReference type="EMBL" id="ASN72277.1"/>
    </source>
</evidence>
<name>A0A2H4JF39_9CAUD</name>
<protein>
    <submittedName>
        <fullName evidence="1">Uncharacterized protein</fullName>
    </submittedName>
</protein>
<gene>
    <name evidence="1" type="ORF">10S12_15</name>
</gene>
<reference evidence="1" key="1">
    <citation type="submission" date="2017-06" db="EMBL/GenBank/DDBJ databases">
        <title>Novel phages from South African skin metaviromes.</title>
        <authorList>
            <person name="van Zyl L.J."/>
            <person name="Abrahams Y."/>
            <person name="Stander E.A."/>
            <person name="Kirby B.M."/>
            <person name="Clavaud C."/>
            <person name="Farcet C."/>
            <person name="Breton L."/>
            <person name="Trindade M.I."/>
        </authorList>
    </citation>
    <scope>NUCLEOTIDE SEQUENCE</scope>
</reference>
<organism evidence="1">
    <name type="scientific">uncultured Caudovirales phage</name>
    <dbReference type="NCBI Taxonomy" id="2100421"/>
    <lineage>
        <taxon>Viruses</taxon>
        <taxon>Duplodnaviria</taxon>
        <taxon>Heunggongvirae</taxon>
        <taxon>Uroviricota</taxon>
        <taxon>Caudoviricetes</taxon>
        <taxon>Peduoviridae</taxon>
        <taxon>Maltschvirus</taxon>
        <taxon>Maltschvirus maltsch</taxon>
    </lineage>
</organism>
<dbReference type="EMBL" id="MF417948">
    <property type="protein sequence ID" value="ASN72277.1"/>
    <property type="molecule type" value="Genomic_DNA"/>
</dbReference>